<accession>A0A873WCW0</accession>
<evidence type="ECO:0000313" key="1">
    <source>
        <dbReference type="EMBL" id="QPB07853.1"/>
    </source>
</evidence>
<organism evidence="1 2">
    <name type="scientific">Synechococcus phage S-H38</name>
    <dbReference type="NCBI Taxonomy" id="2783673"/>
    <lineage>
        <taxon>Viruses</taxon>
        <taxon>Duplodnaviria</taxon>
        <taxon>Heunggongvirae</taxon>
        <taxon>Uroviricota</taxon>
        <taxon>Caudoviricetes</taxon>
        <taxon>Pantevenvirales</taxon>
        <taxon>Kyanoviridae</taxon>
        <taxon>Yellowseavirus</taxon>
        <taxon>Yellowseavirus thirtyeight</taxon>
    </lineage>
</organism>
<dbReference type="EMBL" id="MW117965">
    <property type="protein sequence ID" value="QPB07853.1"/>
    <property type="molecule type" value="Genomic_DNA"/>
</dbReference>
<protein>
    <submittedName>
        <fullName evidence="1">Uncharacterized protein</fullName>
    </submittedName>
</protein>
<reference evidence="1" key="1">
    <citation type="submission" date="2020-10" db="EMBL/GenBank/DDBJ databases">
        <title>The Isolation and Genome Sequence of a Novel Cyanophage S-H38 from the Yellow Sea, China.</title>
        <authorList>
            <person name="Jiang T."/>
        </authorList>
    </citation>
    <scope>NUCLEOTIDE SEQUENCE</scope>
</reference>
<dbReference type="GeneID" id="77946549"/>
<sequence>MKTHKIYYHEYSGDGPDAVMNSPFAVEGIGFGLESEGRTAPRDAIYSPCPAWKHRTNRLFTVRSPVDIDCIVDRPNEFINSAGLTQEQFDDYFSATFAGNWCSPEKTTIQLTLPRFIFWTESENIWIEQRPHPLTSLNNNLVCVGGWFNISNWNRPTSFAFDIVNTDLPVIIKRGDPICQMSFYSPNLDDGYIVQRAEPPEEVVRLATRTSDVVNTFARNIPQDIINKLFKKKESKCPFHHLWKR</sequence>
<name>A0A873WCW0_9CAUD</name>
<dbReference type="RefSeq" id="YP_010670344.1">
    <property type="nucleotide sequence ID" value="NC_070964.1"/>
</dbReference>
<dbReference type="Proteomes" id="UP000663144">
    <property type="component" value="Segment"/>
</dbReference>
<evidence type="ECO:0000313" key="2">
    <source>
        <dbReference type="Proteomes" id="UP000663144"/>
    </source>
</evidence>
<proteinExistence type="predicted"/>
<keyword evidence="2" id="KW-1185">Reference proteome</keyword>
<dbReference type="KEGG" id="vg:77946549"/>